<dbReference type="EMBL" id="OCNJ01000001">
    <property type="protein sequence ID" value="SOD89696.1"/>
    <property type="molecule type" value="Genomic_DNA"/>
</dbReference>
<keyword evidence="2 3" id="KW-0663">Pyridoxal phosphate</keyword>
<dbReference type="GO" id="GO:0030170">
    <property type="term" value="F:pyridoxal phosphate binding"/>
    <property type="evidence" value="ECO:0007669"/>
    <property type="project" value="InterPro"/>
</dbReference>
<dbReference type="Proteomes" id="UP000219621">
    <property type="component" value="Unassembled WGS sequence"/>
</dbReference>
<dbReference type="RefSeq" id="WP_097277202.1">
    <property type="nucleotide sequence ID" value="NZ_OCNJ01000001.1"/>
</dbReference>
<keyword evidence="5" id="KW-1185">Reference proteome</keyword>
<dbReference type="Gene3D" id="3.90.1150.10">
    <property type="entry name" value="Aspartate Aminotransferase, domain 1"/>
    <property type="match status" value="1"/>
</dbReference>
<dbReference type="Pfam" id="PF00202">
    <property type="entry name" value="Aminotran_3"/>
    <property type="match status" value="1"/>
</dbReference>
<accession>A0A286G3A0</accession>
<dbReference type="InterPro" id="IPR015422">
    <property type="entry name" value="PyrdxlP-dep_Trfase_small"/>
</dbReference>
<dbReference type="InterPro" id="IPR005814">
    <property type="entry name" value="Aminotrans_3"/>
</dbReference>
<sequence>MSTVAPSEVSDAAADALYAREAEAYAAARPASRRLAEEARAHFYGGVPMHWMADWPTPFPLFLKEAEGATLTDADGLRYTDFCLGDTGSMFGHSPAPVARVLAERGARGLTAMLASEDAAAVGRLLAERFGLPVWQVCATATDANRYALRWARAVTGRPVVVVFDGCYHGTVEDAMVRLGPGGETQPRPGLLGQVHDLSRSTRVVPFNDPTALAAALAPGDVAAVLTEPALTNCGMVLPDDGFLDTLRTFTRAAGTLLIVDETHTFSTGPGGYTRTYGLEPDMFVLGKPIAGGLPAAVYGATAEVAARMAEAHARASAAGGHGHSGMGTTLSANPLQLAAMRATLEDVATPAAYSHMIALANRLADGLEAVIARHRQPWTVTRLGARCEFQFRATPPRTGAEAEAAFRPAVERALHLFLLNRGLVITPFHNMTLCSPATTEADVDRLLAAFDDALAQLTTR</sequence>
<dbReference type="GO" id="GO:0008483">
    <property type="term" value="F:transaminase activity"/>
    <property type="evidence" value="ECO:0007669"/>
    <property type="project" value="InterPro"/>
</dbReference>
<dbReference type="Gene3D" id="3.40.640.10">
    <property type="entry name" value="Type I PLP-dependent aspartate aminotransferase-like (Major domain)"/>
    <property type="match status" value="1"/>
</dbReference>
<comment type="similarity">
    <text evidence="3">Belongs to the class-III pyridoxal-phosphate-dependent aminotransferase family.</text>
</comment>
<gene>
    <name evidence="4" type="ORF">SAMN05421508_101305</name>
</gene>
<dbReference type="PANTHER" id="PTHR43713:SF3">
    <property type="entry name" value="GLUTAMATE-1-SEMIALDEHYDE 2,1-AMINOMUTASE 1, CHLOROPLASTIC-RELATED"/>
    <property type="match status" value="1"/>
</dbReference>
<evidence type="ECO:0000256" key="3">
    <source>
        <dbReference type="RuleBase" id="RU003560"/>
    </source>
</evidence>
<dbReference type="InterPro" id="IPR015421">
    <property type="entry name" value="PyrdxlP-dep_Trfase_major"/>
</dbReference>
<evidence type="ECO:0000256" key="1">
    <source>
        <dbReference type="ARBA" id="ARBA00001933"/>
    </source>
</evidence>
<dbReference type="InterPro" id="IPR015424">
    <property type="entry name" value="PyrdxlP-dep_Trfase"/>
</dbReference>
<dbReference type="NCBIfam" id="NF005453">
    <property type="entry name" value="PRK07046.1"/>
    <property type="match status" value="1"/>
</dbReference>
<proteinExistence type="inferred from homology"/>
<evidence type="ECO:0000313" key="5">
    <source>
        <dbReference type="Proteomes" id="UP000219621"/>
    </source>
</evidence>
<reference evidence="4 5" key="1">
    <citation type="submission" date="2017-09" db="EMBL/GenBank/DDBJ databases">
        <authorList>
            <person name="Ehlers B."/>
            <person name="Leendertz F.H."/>
        </authorList>
    </citation>
    <scope>NUCLEOTIDE SEQUENCE [LARGE SCALE GENOMIC DNA]</scope>
    <source>
        <strain evidence="4 5">USBA 140</strain>
    </source>
</reference>
<dbReference type="AlphaFoldDB" id="A0A286G3A0"/>
<dbReference type="SUPFAM" id="SSF53383">
    <property type="entry name" value="PLP-dependent transferases"/>
    <property type="match status" value="1"/>
</dbReference>
<evidence type="ECO:0000313" key="4">
    <source>
        <dbReference type="EMBL" id="SOD89696.1"/>
    </source>
</evidence>
<evidence type="ECO:0000256" key="2">
    <source>
        <dbReference type="ARBA" id="ARBA00022898"/>
    </source>
</evidence>
<dbReference type="PANTHER" id="PTHR43713">
    <property type="entry name" value="GLUTAMATE-1-SEMIALDEHYDE 2,1-AMINOMUTASE"/>
    <property type="match status" value="1"/>
</dbReference>
<protein>
    <submittedName>
        <fullName evidence="4">Glutamate-1-semialdehyde 2,1-aminomutase</fullName>
    </submittedName>
</protein>
<organism evidence="4 5">
    <name type="scientific">Caenispirillum bisanense</name>
    <dbReference type="NCBI Taxonomy" id="414052"/>
    <lineage>
        <taxon>Bacteria</taxon>
        <taxon>Pseudomonadati</taxon>
        <taxon>Pseudomonadota</taxon>
        <taxon>Alphaproteobacteria</taxon>
        <taxon>Rhodospirillales</taxon>
        <taxon>Novispirillaceae</taxon>
        <taxon>Caenispirillum</taxon>
    </lineage>
</organism>
<comment type="cofactor">
    <cofactor evidence="1">
        <name>pyridoxal 5'-phosphate</name>
        <dbReference type="ChEBI" id="CHEBI:597326"/>
    </cofactor>
</comment>
<dbReference type="OrthoDB" id="9801052at2"/>
<name>A0A286G3A0_9PROT</name>